<evidence type="ECO:0000313" key="2">
    <source>
        <dbReference type="Proteomes" id="UP001596512"/>
    </source>
</evidence>
<evidence type="ECO:0000313" key="1">
    <source>
        <dbReference type="EMBL" id="MFC7616285.1"/>
    </source>
</evidence>
<evidence type="ECO:0008006" key="3">
    <source>
        <dbReference type="Google" id="ProtNLM"/>
    </source>
</evidence>
<sequence length="113" mass="11139">MAAALTGLAGCASAGAADATRAAREFVDAVAAQRVDAACALVAPRAAPDCASGVSELADLGQVGSAEVWGDEARAETPTSVLFLHQFADGWRVTGAGCTGDGQSPYECVVGGP</sequence>
<proteinExistence type="predicted"/>
<comment type="caution">
    <text evidence="1">The sequence shown here is derived from an EMBL/GenBank/DDBJ whole genome shotgun (WGS) entry which is preliminary data.</text>
</comment>
<accession>A0ABW2TTG8</accession>
<keyword evidence="2" id="KW-1185">Reference proteome</keyword>
<reference evidence="2" key="1">
    <citation type="journal article" date="2019" name="Int. J. Syst. Evol. Microbiol.">
        <title>The Global Catalogue of Microorganisms (GCM) 10K type strain sequencing project: providing services to taxonomists for standard genome sequencing and annotation.</title>
        <authorList>
            <consortium name="The Broad Institute Genomics Platform"/>
            <consortium name="The Broad Institute Genome Sequencing Center for Infectious Disease"/>
            <person name="Wu L."/>
            <person name="Ma J."/>
        </authorList>
    </citation>
    <scope>NUCLEOTIDE SEQUENCE [LARGE SCALE GENOMIC DNA]</scope>
    <source>
        <strain evidence="2">JCM 17695</strain>
    </source>
</reference>
<organism evidence="1 2">
    <name type="scientific">Actinokineospora soli</name>
    <dbReference type="NCBI Taxonomy" id="1048753"/>
    <lineage>
        <taxon>Bacteria</taxon>
        <taxon>Bacillati</taxon>
        <taxon>Actinomycetota</taxon>
        <taxon>Actinomycetes</taxon>
        <taxon>Pseudonocardiales</taxon>
        <taxon>Pseudonocardiaceae</taxon>
        <taxon>Actinokineospora</taxon>
    </lineage>
</organism>
<dbReference type="EMBL" id="JBHTEY010000004">
    <property type="protein sequence ID" value="MFC7616285.1"/>
    <property type="molecule type" value="Genomic_DNA"/>
</dbReference>
<protein>
    <recommendedName>
        <fullName evidence="3">Lipoprotein</fullName>
    </recommendedName>
</protein>
<dbReference type="Proteomes" id="UP001596512">
    <property type="component" value="Unassembled WGS sequence"/>
</dbReference>
<gene>
    <name evidence="1" type="ORF">ACFQV2_25250</name>
</gene>
<name>A0ABW2TTG8_9PSEU</name>